<keyword evidence="2" id="KW-1133">Transmembrane helix</keyword>
<gene>
    <name evidence="3" type="ORF">G3M58_17145</name>
</gene>
<organism evidence="3">
    <name type="scientific">Streptomyces sp. SID7499</name>
    <dbReference type="NCBI Taxonomy" id="2706086"/>
    <lineage>
        <taxon>Bacteria</taxon>
        <taxon>Bacillati</taxon>
        <taxon>Actinomycetota</taxon>
        <taxon>Actinomycetes</taxon>
        <taxon>Kitasatosporales</taxon>
        <taxon>Streptomycetaceae</taxon>
        <taxon>Streptomyces</taxon>
    </lineage>
</organism>
<protein>
    <submittedName>
        <fullName evidence="3">Uncharacterized protein</fullName>
    </submittedName>
</protein>
<evidence type="ECO:0000256" key="2">
    <source>
        <dbReference type="SAM" id="Phobius"/>
    </source>
</evidence>
<feature type="compositionally biased region" description="Low complexity" evidence="1">
    <location>
        <begin position="235"/>
        <end position="250"/>
    </location>
</feature>
<feature type="transmembrane region" description="Helical" evidence="2">
    <location>
        <begin position="46"/>
        <end position="69"/>
    </location>
</feature>
<dbReference type="EMBL" id="JAAGMN010001671">
    <property type="protein sequence ID" value="NEE08178.1"/>
    <property type="molecule type" value="Genomic_DNA"/>
</dbReference>
<keyword evidence="2" id="KW-0472">Membrane</keyword>
<proteinExistence type="predicted"/>
<feature type="compositionally biased region" description="Polar residues" evidence="1">
    <location>
        <begin position="147"/>
        <end position="157"/>
    </location>
</feature>
<feature type="compositionally biased region" description="Basic and acidic residues" evidence="1">
    <location>
        <begin position="1"/>
        <end position="21"/>
    </location>
</feature>
<evidence type="ECO:0000313" key="3">
    <source>
        <dbReference type="EMBL" id="NEE08178.1"/>
    </source>
</evidence>
<feature type="region of interest" description="Disordered" evidence="1">
    <location>
        <begin position="146"/>
        <end position="276"/>
    </location>
</feature>
<keyword evidence="2" id="KW-0812">Transmembrane</keyword>
<sequence>MRERSDGVDESSEHGTEKTGRIDLNVPQVAGGAVAAVLAAKLASYFGVYGTILGAGVVSVVATCGGSLFQHFFKRTGEQIRDATAAAPRPAAGAGAAGQAPPIPGEFTAGTVYRTRTRSWKRPVLAAAVVFGVTMAGITTYELASGHNLSGGRSTTVGDAFSRGGGTAPDSGESDSSDTNGRSGSGTPDPGTPDGPGSGDAPTADPSGTGAPRDDDPSPSTGEDGRTNPSPSPTPSATGSEDAGSTTPGAPSTPPEPAASSRSGTADQGRADPAAP</sequence>
<reference evidence="3" key="1">
    <citation type="submission" date="2020-01" db="EMBL/GenBank/DDBJ databases">
        <title>Insect and environment-associated Actinomycetes.</title>
        <authorList>
            <person name="Currrie C."/>
            <person name="Chevrette M."/>
            <person name="Carlson C."/>
            <person name="Stubbendieck R."/>
            <person name="Wendt-Pienkowski E."/>
        </authorList>
    </citation>
    <scope>NUCLEOTIDE SEQUENCE</scope>
    <source>
        <strain evidence="3">SID7499</strain>
    </source>
</reference>
<dbReference type="AlphaFoldDB" id="A0A6G3WRN3"/>
<feature type="transmembrane region" description="Helical" evidence="2">
    <location>
        <begin position="124"/>
        <end position="144"/>
    </location>
</feature>
<feature type="region of interest" description="Disordered" evidence="1">
    <location>
        <begin position="1"/>
        <end position="22"/>
    </location>
</feature>
<accession>A0A6G3WRN3</accession>
<name>A0A6G3WRN3_9ACTN</name>
<comment type="caution">
    <text evidence="3">The sequence shown here is derived from an EMBL/GenBank/DDBJ whole genome shotgun (WGS) entry which is preliminary data.</text>
</comment>
<evidence type="ECO:0000256" key="1">
    <source>
        <dbReference type="SAM" id="MobiDB-lite"/>
    </source>
</evidence>